<name>A0AAV7Z761_9EUKA</name>
<dbReference type="SUPFAM" id="SSF58038">
    <property type="entry name" value="SNARE fusion complex"/>
    <property type="match status" value="1"/>
</dbReference>
<comment type="subcellular location">
    <subcellularLocation>
        <location evidence="2">Golgi apparatus membrane</location>
        <topology evidence="2">Single-pass type IV membrane protein</topology>
    </subcellularLocation>
    <subcellularLocation>
        <location evidence="1">Vacuole</location>
    </subcellularLocation>
</comment>
<dbReference type="CDD" id="cd15841">
    <property type="entry name" value="SNARE_Qc"/>
    <property type="match status" value="1"/>
</dbReference>
<dbReference type="AlphaFoldDB" id="A0AAV7Z761"/>
<evidence type="ECO:0000256" key="1">
    <source>
        <dbReference type="ARBA" id="ARBA00004116"/>
    </source>
</evidence>
<dbReference type="Pfam" id="PF09177">
    <property type="entry name" value="STX6_10_61_N"/>
    <property type="match status" value="1"/>
</dbReference>
<dbReference type="GO" id="GO:0007034">
    <property type="term" value="P:vacuolar transport"/>
    <property type="evidence" value="ECO:0007669"/>
    <property type="project" value="UniProtKB-ARBA"/>
</dbReference>
<keyword evidence="4" id="KW-0926">Vacuole</keyword>
<feature type="coiled-coil region" evidence="9">
    <location>
        <begin position="41"/>
        <end position="68"/>
    </location>
</feature>
<evidence type="ECO:0000313" key="11">
    <source>
        <dbReference type="EMBL" id="KAJ3436157.1"/>
    </source>
</evidence>
<keyword evidence="5" id="KW-0653">Protein transport</keyword>
<dbReference type="InterPro" id="IPR000727">
    <property type="entry name" value="T_SNARE_dom"/>
</dbReference>
<dbReference type="SUPFAM" id="SSF47661">
    <property type="entry name" value="t-snare proteins"/>
    <property type="match status" value="1"/>
</dbReference>
<dbReference type="PROSITE" id="PS50192">
    <property type="entry name" value="T_SNARE"/>
    <property type="match status" value="1"/>
</dbReference>
<evidence type="ECO:0000256" key="9">
    <source>
        <dbReference type="SAM" id="Coils"/>
    </source>
</evidence>
<comment type="caution">
    <text evidence="11">The sequence shown here is derived from an EMBL/GenBank/DDBJ whole genome shotgun (WGS) entry which is preliminary data.</text>
</comment>
<keyword evidence="6" id="KW-0333">Golgi apparatus</keyword>
<dbReference type="GO" id="GO:0097576">
    <property type="term" value="P:vacuole fusion"/>
    <property type="evidence" value="ECO:0007669"/>
    <property type="project" value="UniProtKB-ARBA"/>
</dbReference>
<evidence type="ECO:0000256" key="2">
    <source>
        <dbReference type="ARBA" id="ARBA00004409"/>
    </source>
</evidence>
<dbReference type="InterPro" id="IPR010989">
    <property type="entry name" value="SNARE"/>
</dbReference>
<evidence type="ECO:0000259" key="10">
    <source>
        <dbReference type="PROSITE" id="PS50192"/>
    </source>
</evidence>
<dbReference type="PANTHER" id="PTHR19305">
    <property type="entry name" value="SYNAPTOSOMAL ASSOCIATED PROTEIN"/>
    <property type="match status" value="1"/>
</dbReference>
<dbReference type="InterPro" id="IPR015260">
    <property type="entry name" value="Syntaxin-6/10/61_N"/>
</dbReference>
<dbReference type="EMBL" id="JANTQA010000036">
    <property type="protein sequence ID" value="KAJ3436157.1"/>
    <property type="molecule type" value="Genomic_DNA"/>
</dbReference>
<evidence type="ECO:0000256" key="4">
    <source>
        <dbReference type="ARBA" id="ARBA00022554"/>
    </source>
</evidence>
<dbReference type="GO" id="GO:0005773">
    <property type="term" value="C:vacuole"/>
    <property type="evidence" value="ECO:0007669"/>
    <property type="project" value="UniProtKB-SubCell"/>
</dbReference>
<dbReference type="Proteomes" id="UP001146793">
    <property type="component" value="Unassembled WGS sequence"/>
</dbReference>
<evidence type="ECO:0000256" key="5">
    <source>
        <dbReference type="ARBA" id="ARBA00022927"/>
    </source>
</evidence>
<dbReference type="GO" id="GO:0000139">
    <property type="term" value="C:Golgi membrane"/>
    <property type="evidence" value="ECO:0007669"/>
    <property type="project" value="UniProtKB-SubCell"/>
</dbReference>
<evidence type="ECO:0000256" key="3">
    <source>
        <dbReference type="ARBA" id="ARBA00009480"/>
    </source>
</evidence>
<dbReference type="GO" id="GO:0015031">
    <property type="term" value="P:protein transport"/>
    <property type="evidence" value="ECO:0007669"/>
    <property type="project" value="UniProtKB-KW"/>
</dbReference>
<keyword evidence="5" id="KW-0813">Transport</keyword>
<dbReference type="GO" id="GO:0048193">
    <property type="term" value="P:Golgi vesicle transport"/>
    <property type="evidence" value="ECO:0007669"/>
    <property type="project" value="InterPro"/>
</dbReference>
<comment type="function">
    <text evidence="8">Essential for proper morphogenesis of the vacuole. May exist as structural reinforcement on the surface of the vacuolar membrane and be required for maintenance against rupture by osmotic pressure.</text>
</comment>
<organism evidence="11 12">
    <name type="scientific">Anaeramoeba flamelloides</name>
    <dbReference type="NCBI Taxonomy" id="1746091"/>
    <lineage>
        <taxon>Eukaryota</taxon>
        <taxon>Metamonada</taxon>
        <taxon>Anaeramoebidae</taxon>
        <taxon>Anaeramoeba</taxon>
    </lineage>
</organism>
<gene>
    <name evidence="11" type="ORF">M0812_18209</name>
</gene>
<evidence type="ECO:0000256" key="7">
    <source>
        <dbReference type="ARBA" id="ARBA00023054"/>
    </source>
</evidence>
<proteinExistence type="inferred from homology"/>
<dbReference type="GO" id="GO:0005886">
    <property type="term" value="C:plasma membrane"/>
    <property type="evidence" value="ECO:0007669"/>
    <property type="project" value="TreeGrafter"/>
</dbReference>
<evidence type="ECO:0000256" key="6">
    <source>
        <dbReference type="ARBA" id="ARBA00023034"/>
    </source>
</evidence>
<evidence type="ECO:0000313" key="12">
    <source>
        <dbReference type="Proteomes" id="UP001146793"/>
    </source>
</evidence>
<dbReference type="SMART" id="SM00397">
    <property type="entry name" value="t_SNARE"/>
    <property type="match status" value="1"/>
</dbReference>
<protein>
    <submittedName>
        <fullName evidence="11">Syntaxin-51-related</fullName>
    </submittedName>
</protein>
<dbReference type="Gene3D" id="1.20.5.110">
    <property type="match status" value="1"/>
</dbReference>
<reference evidence="11" key="1">
    <citation type="submission" date="2022-08" db="EMBL/GenBank/DDBJ databases">
        <title>Novel sulphate-reducing endosymbionts in the free-living metamonad Anaeramoeba.</title>
        <authorList>
            <person name="Jerlstrom-Hultqvist J."/>
            <person name="Cepicka I."/>
            <person name="Gallot-Lavallee L."/>
            <person name="Salas-Leiva D."/>
            <person name="Curtis B.A."/>
            <person name="Zahonova K."/>
            <person name="Pipaliya S."/>
            <person name="Dacks J."/>
            <person name="Roger A.J."/>
        </authorList>
    </citation>
    <scope>NUCLEOTIDE SEQUENCE</scope>
    <source>
        <strain evidence="11">Busselton2</strain>
    </source>
</reference>
<evidence type="ECO:0000256" key="8">
    <source>
        <dbReference type="ARBA" id="ARBA00054927"/>
    </source>
</evidence>
<comment type="similarity">
    <text evidence="3">Belongs to the SNAP-25 family.</text>
</comment>
<accession>A0AAV7Z761</accession>
<sequence>MNSSTWLNNYGSLVRSIQQSKILYQKLVSSSSDEKEIREARLSLRKKVSDLEKVYKRLNKQLNTIKKNPTKYSLTQREYMRRRDNLSEKKIEIEKLKNWKSARSKNKIKFHQQSKEQLERERMEFENKYSGLDNSQILDINRTTMKNQDKSLDELSNCISRITNIALEIGNELDLHNKLLDDIDTKMDKVDHKLKRSTRKMRKFF</sequence>
<dbReference type="FunFam" id="1.20.5.110:FF:000058">
    <property type="entry name" value="VAM7p Vacuolar SNARE protein"/>
    <property type="match status" value="1"/>
</dbReference>
<feature type="coiled-coil region" evidence="9">
    <location>
        <begin position="101"/>
        <end position="135"/>
    </location>
</feature>
<keyword evidence="7 9" id="KW-0175">Coiled coil</keyword>
<feature type="domain" description="T-SNARE coiled-coil homology" evidence="10">
    <location>
        <begin position="142"/>
        <end position="204"/>
    </location>
</feature>
<dbReference type="PANTHER" id="PTHR19305:SF9">
    <property type="entry name" value="SYNAPTOSOMAL-ASSOCIATED PROTEIN 29"/>
    <property type="match status" value="1"/>
</dbReference>